<reference evidence="3" key="1">
    <citation type="submission" date="2023-05" db="EMBL/GenBank/DDBJ databases">
        <title>Draft genome of Pseudofrankia sp. BMG5.37.</title>
        <authorList>
            <person name="Gtari M."/>
            <person name="Ghodhbane F."/>
            <person name="Sbissi I."/>
        </authorList>
    </citation>
    <scope>NUCLEOTIDE SEQUENCE [LARGE SCALE GENOMIC DNA]</scope>
    <source>
        <strain evidence="3">BMG 814</strain>
    </source>
</reference>
<feature type="chain" id="PRO_5046001233" evidence="1">
    <location>
        <begin position="28"/>
        <end position="197"/>
    </location>
</feature>
<sequence>MNAVRRALAVTGLAVALAVGTAVPAAATYADSAAVSTSVATGTVAAPASVAVDDWCITTTVTTTRTVHTDPVTGAQTQTAWSRTSIDSASSINVNSDTSTSVSGPGLNETTTTRIQQDTELYVSATWQASGSRGVTGYAVAAHLSDGSAFIMATTAGTSMSGHEDADARRYSPRLSVTTLTSYNWTATSALTRVLSC</sequence>
<dbReference type="Proteomes" id="UP001233673">
    <property type="component" value="Unassembled WGS sequence"/>
</dbReference>
<accession>A0ABT9I9P5</accession>
<keyword evidence="3" id="KW-1185">Reference proteome</keyword>
<proteinExistence type="predicted"/>
<keyword evidence="1" id="KW-0732">Signal</keyword>
<feature type="signal peptide" evidence="1">
    <location>
        <begin position="1"/>
        <end position="27"/>
    </location>
</feature>
<evidence type="ECO:0000313" key="2">
    <source>
        <dbReference type="EMBL" id="MDP5182291.1"/>
    </source>
</evidence>
<dbReference type="EMBL" id="JASNFN010000004">
    <property type="protein sequence ID" value="MDP5182291.1"/>
    <property type="molecule type" value="Genomic_DNA"/>
</dbReference>
<comment type="caution">
    <text evidence="2">The sequence shown here is derived from an EMBL/GenBank/DDBJ whole genome shotgun (WGS) entry which is preliminary data.</text>
</comment>
<protein>
    <submittedName>
        <fullName evidence="2">Uncharacterized protein</fullName>
    </submittedName>
</protein>
<name>A0ABT9I9P5_9ACTN</name>
<dbReference type="RefSeq" id="WP_305998987.1">
    <property type="nucleotide sequence ID" value="NZ_JASNFN010000004.1"/>
</dbReference>
<gene>
    <name evidence="2" type="ORF">QOZ88_06545</name>
</gene>
<organism evidence="2 3">
    <name type="scientific">Blastococcus carthaginiensis</name>
    <dbReference type="NCBI Taxonomy" id="3050034"/>
    <lineage>
        <taxon>Bacteria</taxon>
        <taxon>Bacillati</taxon>
        <taxon>Actinomycetota</taxon>
        <taxon>Actinomycetes</taxon>
        <taxon>Geodermatophilales</taxon>
        <taxon>Geodermatophilaceae</taxon>
        <taxon>Blastococcus</taxon>
    </lineage>
</organism>
<evidence type="ECO:0000256" key="1">
    <source>
        <dbReference type="SAM" id="SignalP"/>
    </source>
</evidence>
<evidence type="ECO:0000313" key="3">
    <source>
        <dbReference type="Proteomes" id="UP001233673"/>
    </source>
</evidence>